<accession>D6RL08</accession>
<dbReference type="GeneID" id="9379323"/>
<organism evidence="1 2">
    <name type="scientific">Coprinopsis cinerea (strain Okayama-7 / 130 / ATCC MYA-4618 / FGSC 9003)</name>
    <name type="common">Inky cap fungus</name>
    <name type="synonym">Hormographiella aspergillata</name>
    <dbReference type="NCBI Taxonomy" id="240176"/>
    <lineage>
        <taxon>Eukaryota</taxon>
        <taxon>Fungi</taxon>
        <taxon>Dikarya</taxon>
        <taxon>Basidiomycota</taxon>
        <taxon>Agaricomycotina</taxon>
        <taxon>Agaricomycetes</taxon>
        <taxon>Agaricomycetidae</taxon>
        <taxon>Agaricales</taxon>
        <taxon>Agaricineae</taxon>
        <taxon>Psathyrellaceae</taxon>
        <taxon>Coprinopsis</taxon>
    </lineage>
</organism>
<protein>
    <submittedName>
        <fullName evidence="1">Uncharacterized protein</fullName>
    </submittedName>
</protein>
<dbReference type="eggNOG" id="ENOG502T1A5">
    <property type="taxonomic scope" value="Eukaryota"/>
</dbReference>
<dbReference type="Proteomes" id="UP000001861">
    <property type="component" value="Unassembled WGS sequence"/>
</dbReference>
<dbReference type="RefSeq" id="XP_002911980.1">
    <property type="nucleotide sequence ID" value="XM_002911934.1"/>
</dbReference>
<evidence type="ECO:0000313" key="2">
    <source>
        <dbReference type="Proteomes" id="UP000001861"/>
    </source>
</evidence>
<dbReference type="HOGENOM" id="CLU_162870_0_0_1"/>
<dbReference type="AlphaFoldDB" id="D6RL08"/>
<dbReference type="KEGG" id="cci:CC1G_14018"/>
<comment type="caution">
    <text evidence="1">The sequence shown here is derived from an EMBL/GenBank/DDBJ whole genome shotgun (WGS) entry which is preliminary data.</text>
</comment>
<dbReference type="OrthoDB" id="2585179at2759"/>
<dbReference type="EMBL" id="AACS02000002">
    <property type="protein sequence ID" value="EFI28486.1"/>
    <property type="molecule type" value="Genomic_DNA"/>
</dbReference>
<dbReference type="VEuPathDB" id="FungiDB:CC1G_14018"/>
<evidence type="ECO:0000313" key="1">
    <source>
        <dbReference type="EMBL" id="EFI28486.1"/>
    </source>
</evidence>
<name>D6RL08_COPC7</name>
<sequence length="99" mass="11069">MSQRPLQLDRANNAYFVVTLSQSGSLYTSPGSLAEQHPALSYVGRVGELEDTHVYSTPLNQEDVVSQFLKERRGGGEGIIHISIPEETVLEKRKKRDEL</sequence>
<keyword evidence="2" id="KW-1185">Reference proteome</keyword>
<dbReference type="InParanoid" id="D6RL08"/>
<gene>
    <name evidence="1" type="ORF">CC1G_14018</name>
</gene>
<proteinExistence type="predicted"/>
<reference evidence="1 2" key="1">
    <citation type="journal article" date="2010" name="Proc. Natl. Acad. Sci. U.S.A.">
        <title>Insights into evolution of multicellular fungi from the assembled chromosomes of the mushroom Coprinopsis cinerea (Coprinus cinereus).</title>
        <authorList>
            <person name="Stajich J.E."/>
            <person name="Wilke S.K."/>
            <person name="Ahren D."/>
            <person name="Au C.H."/>
            <person name="Birren B.W."/>
            <person name="Borodovsky M."/>
            <person name="Burns C."/>
            <person name="Canback B."/>
            <person name="Casselton L.A."/>
            <person name="Cheng C.K."/>
            <person name="Deng J."/>
            <person name="Dietrich F.S."/>
            <person name="Fargo D.C."/>
            <person name="Farman M.L."/>
            <person name="Gathman A.C."/>
            <person name="Goldberg J."/>
            <person name="Guigo R."/>
            <person name="Hoegger P.J."/>
            <person name="Hooker J.B."/>
            <person name="Huggins A."/>
            <person name="James T.Y."/>
            <person name="Kamada T."/>
            <person name="Kilaru S."/>
            <person name="Kodira C."/>
            <person name="Kues U."/>
            <person name="Kupfer D."/>
            <person name="Kwan H.S."/>
            <person name="Lomsadze A."/>
            <person name="Li W."/>
            <person name="Lilly W.W."/>
            <person name="Ma L.J."/>
            <person name="Mackey A.J."/>
            <person name="Manning G."/>
            <person name="Martin F."/>
            <person name="Muraguchi H."/>
            <person name="Natvig D.O."/>
            <person name="Palmerini H."/>
            <person name="Ramesh M.A."/>
            <person name="Rehmeyer C.J."/>
            <person name="Roe B.A."/>
            <person name="Shenoy N."/>
            <person name="Stanke M."/>
            <person name="Ter-Hovhannisyan V."/>
            <person name="Tunlid A."/>
            <person name="Velagapudi R."/>
            <person name="Vision T.J."/>
            <person name="Zeng Q."/>
            <person name="Zolan M.E."/>
            <person name="Pukkila P.J."/>
        </authorList>
    </citation>
    <scope>NUCLEOTIDE SEQUENCE [LARGE SCALE GENOMIC DNA]</scope>
    <source>
        <strain evidence="2">Okayama-7 / 130 / ATCC MYA-4618 / FGSC 9003</strain>
    </source>
</reference>